<feature type="transmembrane region" description="Helical" evidence="2">
    <location>
        <begin position="27"/>
        <end position="45"/>
    </location>
</feature>
<protein>
    <submittedName>
        <fullName evidence="3">Stage III sporulation protein AG</fullName>
    </submittedName>
</protein>
<evidence type="ECO:0000256" key="1">
    <source>
        <dbReference type="SAM" id="MobiDB-lite"/>
    </source>
</evidence>
<keyword evidence="2" id="KW-0812">Transmembrane</keyword>
<sequence length="216" mass="24541">MKKEELKKAFQKLIEPKGEKSKKPFNIYFYLLLGLGVAIMLLSNMTSTFQTKNEPEMSNTNAEESEEKDAFANRSSNPSTIVEYEEYYERQVRDILSDVIGVSNVSVKVNIASTEKKLYEKNRRNEKQVTEESDREGGTRTIENNSMDEETIIVRDGDKDKPVIIGSEKPKVTGVIVVAQGAESMQVKQQIIEAVTRFLHVPSYQVSVLPKKIKEE</sequence>
<keyword evidence="2" id="KW-1133">Transmembrane helix</keyword>
<dbReference type="EMBL" id="QCZG01000002">
    <property type="protein sequence ID" value="PWA13217.1"/>
    <property type="molecule type" value="Genomic_DNA"/>
</dbReference>
<dbReference type="AlphaFoldDB" id="A0A2U1K6Q8"/>
<evidence type="ECO:0000313" key="4">
    <source>
        <dbReference type="Proteomes" id="UP000245998"/>
    </source>
</evidence>
<comment type="caution">
    <text evidence="3">The sequence shown here is derived from an EMBL/GenBank/DDBJ whole genome shotgun (WGS) entry which is preliminary data.</text>
</comment>
<dbReference type="NCBIfam" id="TIGR02830">
    <property type="entry name" value="spore_III_AG"/>
    <property type="match status" value="1"/>
</dbReference>
<feature type="region of interest" description="Disordered" evidence="1">
    <location>
        <begin position="51"/>
        <end position="76"/>
    </location>
</feature>
<dbReference type="Proteomes" id="UP000245998">
    <property type="component" value="Unassembled WGS sequence"/>
</dbReference>
<keyword evidence="2" id="KW-0472">Membrane</keyword>
<keyword evidence="4" id="KW-1185">Reference proteome</keyword>
<dbReference type="OrthoDB" id="2381602at2"/>
<name>A0A2U1K6Q8_9BACI</name>
<accession>A0A2U1K6Q8</accession>
<dbReference type="RefSeq" id="WP_116553178.1">
    <property type="nucleotide sequence ID" value="NZ_QCZG01000002.1"/>
</dbReference>
<evidence type="ECO:0000313" key="3">
    <source>
        <dbReference type="EMBL" id="PWA13217.1"/>
    </source>
</evidence>
<feature type="compositionally biased region" description="Basic and acidic residues" evidence="1">
    <location>
        <begin position="121"/>
        <end position="138"/>
    </location>
</feature>
<dbReference type="InterPro" id="IPR014195">
    <property type="entry name" value="Spore_III_AG"/>
</dbReference>
<gene>
    <name evidence="3" type="primary">spoIIIAG</name>
    <name evidence="3" type="ORF">DCC39_01850</name>
</gene>
<feature type="region of interest" description="Disordered" evidence="1">
    <location>
        <begin position="121"/>
        <end position="142"/>
    </location>
</feature>
<evidence type="ECO:0000256" key="2">
    <source>
        <dbReference type="SAM" id="Phobius"/>
    </source>
</evidence>
<organism evidence="3 4">
    <name type="scientific">Pueribacillus theae</name>
    <dbReference type="NCBI Taxonomy" id="2171751"/>
    <lineage>
        <taxon>Bacteria</taxon>
        <taxon>Bacillati</taxon>
        <taxon>Bacillota</taxon>
        <taxon>Bacilli</taxon>
        <taxon>Bacillales</taxon>
        <taxon>Bacillaceae</taxon>
        <taxon>Pueribacillus</taxon>
    </lineage>
</organism>
<reference evidence="3 4" key="1">
    <citation type="submission" date="2018-04" db="EMBL/GenBank/DDBJ databases">
        <title>Camelliibacillus theae gen. nov., sp. nov., isolated from Pu'er tea.</title>
        <authorList>
            <person name="Niu L."/>
        </authorList>
    </citation>
    <scope>NUCLEOTIDE SEQUENCE [LARGE SCALE GENOMIC DNA]</scope>
    <source>
        <strain evidence="3 4">T8</strain>
    </source>
</reference>
<proteinExistence type="predicted"/>
<feature type="compositionally biased region" description="Polar residues" evidence="1">
    <location>
        <begin position="51"/>
        <end position="62"/>
    </location>
</feature>